<dbReference type="AlphaFoldDB" id="W7DAZ5"/>
<evidence type="ECO:0000313" key="2">
    <source>
        <dbReference type="Proteomes" id="UP000019241"/>
    </source>
</evidence>
<reference evidence="1 2" key="1">
    <citation type="submission" date="2012-12" db="EMBL/GenBank/DDBJ databases">
        <title>Novel taxa of Listeriaceae from agricultural environments in the United States.</title>
        <authorList>
            <person name="den Bakker H.C."/>
            <person name="Allred A."/>
            <person name="Warchocki S."/>
            <person name="Wright E.M."/>
            <person name="Burrell A."/>
            <person name="Nightingale K.K."/>
            <person name="Kephart D."/>
            <person name="Wiedmann M."/>
        </authorList>
    </citation>
    <scope>NUCLEOTIDE SEQUENCE [LARGE SCALE GENOMIC DNA]</scope>
    <source>
        <strain evidence="1 2">FSL S10-1203</strain>
    </source>
</reference>
<dbReference type="EMBL" id="AODM01000115">
    <property type="protein sequence ID" value="EUJ42453.1"/>
    <property type="molecule type" value="Genomic_DNA"/>
</dbReference>
<dbReference type="Proteomes" id="UP000019241">
    <property type="component" value="Unassembled WGS sequence"/>
</dbReference>
<gene>
    <name evidence="1" type="ORF">MCOL2_20982</name>
</gene>
<name>W7DAZ5_9LIST</name>
<protein>
    <submittedName>
        <fullName evidence="1">Phage transcriptional regulator, ArpU family protein</fullName>
    </submittedName>
</protein>
<comment type="caution">
    <text evidence="1">The sequence shown here is derived from an EMBL/GenBank/DDBJ whole genome shotgun (WGS) entry which is preliminary data.</text>
</comment>
<organism evidence="1 2">
    <name type="scientific">Listeria fleischmannii FSL S10-1203</name>
    <dbReference type="NCBI Taxonomy" id="1265822"/>
    <lineage>
        <taxon>Bacteria</taxon>
        <taxon>Bacillati</taxon>
        <taxon>Bacillota</taxon>
        <taxon>Bacilli</taxon>
        <taxon>Bacillales</taxon>
        <taxon>Listeriaceae</taxon>
        <taxon>Listeria</taxon>
    </lineage>
</organism>
<evidence type="ECO:0000313" key="1">
    <source>
        <dbReference type="EMBL" id="EUJ42453.1"/>
    </source>
</evidence>
<dbReference type="NCBIfam" id="TIGR01637">
    <property type="entry name" value="phage_arpU"/>
    <property type="match status" value="1"/>
</dbReference>
<dbReference type="RefSeq" id="WP_036065734.1">
    <property type="nucleotide sequence ID" value="NZ_AODM01000115.1"/>
</dbReference>
<dbReference type="InterPro" id="IPR006524">
    <property type="entry name" value="ArpU-like"/>
</dbReference>
<dbReference type="PATRIC" id="fig|1265822.4.peg.4286"/>
<proteinExistence type="predicted"/>
<sequence length="141" mass="16033">MLSLLPEINVNKTVFNAKQVLSCYRALQRMAGAEFTQSLTASYSSEPKGPVNNSSTIENIVINRINGNKASEEVAKICFAVNRLNKLSQEIIKYSYLTQNEYTELEVQEIVRKYGGNFRELKKKALLMFAEAYEHGELLEF</sequence>
<accession>W7DAZ5</accession>